<dbReference type="AlphaFoldDB" id="A0A8B1NNS8"/>
<accession>A0A8B1NNS8</accession>
<dbReference type="EMBL" id="CP072931">
    <property type="protein sequence ID" value="QTZ95194.1"/>
    <property type="molecule type" value="Genomic_DNA"/>
</dbReference>
<feature type="region of interest" description="Disordered" evidence="1">
    <location>
        <begin position="76"/>
        <end position="154"/>
    </location>
</feature>
<sequence>MDYCVGCGSYLDGAEVCPTCRHAHDGIATGYPPSRPHPLYQSVVPPMPGLPVYEHTGTPGYDGGLQAPHTYEQTQAYEPPGTYETGPFPEQGGEPNGTGLADGDFGSGTATGVDTAAAAGPGDGDEAYASHRMSATRRRGKGPRRARRRKGGKSKLALGVAGGVVLVGVVATGLSGELLPTGPTPGRHTESQASRTPVDASVPAQHAPSRTAGEPARPSHAAKPSASDVAVSHSAVPASATTAPPVATRPTAKAPPRPKPSPTNAGSNPTPAPRPTRSRTCFLFWCS</sequence>
<evidence type="ECO:0000313" key="4">
    <source>
        <dbReference type="Proteomes" id="UP000009036"/>
    </source>
</evidence>
<evidence type="ECO:0000313" key="3">
    <source>
        <dbReference type="EMBL" id="QTZ95194.1"/>
    </source>
</evidence>
<feature type="compositionally biased region" description="Basic residues" evidence="1">
    <location>
        <begin position="134"/>
        <end position="153"/>
    </location>
</feature>
<keyword evidence="2" id="KW-0472">Membrane</keyword>
<keyword evidence="2" id="KW-0812">Transmembrane</keyword>
<dbReference type="Proteomes" id="UP000009036">
    <property type="component" value="Chromosome"/>
</dbReference>
<protein>
    <submittedName>
        <fullName evidence="3">Uncharacterized protein</fullName>
    </submittedName>
</protein>
<feature type="compositionally biased region" description="Low complexity" evidence="1">
    <location>
        <begin position="107"/>
        <end position="120"/>
    </location>
</feature>
<feature type="region of interest" description="Disordered" evidence="1">
    <location>
        <begin position="177"/>
        <end position="279"/>
    </location>
</feature>
<evidence type="ECO:0000256" key="1">
    <source>
        <dbReference type="SAM" id="MobiDB-lite"/>
    </source>
</evidence>
<proteinExistence type="predicted"/>
<dbReference type="RefSeq" id="WP_144044166.1">
    <property type="nucleotide sequence ID" value="NZ_CP072931.1"/>
</dbReference>
<evidence type="ECO:0000256" key="2">
    <source>
        <dbReference type="SAM" id="Phobius"/>
    </source>
</evidence>
<organism evidence="3 4">
    <name type="scientific">Streptomyces auratus AGR0001</name>
    <dbReference type="NCBI Taxonomy" id="1160718"/>
    <lineage>
        <taxon>Bacteria</taxon>
        <taxon>Bacillati</taxon>
        <taxon>Actinomycetota</taxon>
        <taxon>Actinomycetes</taxon>
        <taxon>Kitasatosporales</taxon>
        <taxon>Streptomycetaceae</taxon>
        <taxon>Streptomyces</taxon>
    </lineage>
</organism>
<reference evidence="3" key="1">
    <citation type="journal article" date="2012" name="J. Bacteriol.">
        <title>Genome Sequence of Streptomyces auratus Strain AGR0001, a Phoslactomycin-Producing Actinomycete.</title>
        <authorList>
            <person name="Han X."/>
            <person name="Li M."/>
            <person name="Ding Z."/>
            <person name="Zhao J."/>
            <person name="Ji K."/>
            <person name="Wen M."/>
            <person name="Lu T."/>
        </authorList>
    </citation>
    <scope>NUCLEOTIDE SEQUENCE</scope>
    <source>
        <strain evidence="3">AGR0001</strain>
    </source>
</reference>
<dbReference type="OrthoDB" id="10012853at2"/>
<feature type="compositionally biased region" description="Low complexity" evidence="1">
    <location>
        <begin position="224"/>
        <end position="252"/>
    </location>
</feature>
<dbReference type="KEGG" id="sauh:SU9_030180"/>
<feature type="transmembrane region" description="Helical" evidence="2">
    <location>
        <begin position="156"/>
        <end position="174"/>
    </location>
</feature>
<keyword evidence="4" id="KW-1185">Reference proteome</keyword>
<reference evidence="3" key="2">
    <citation type="submission" date="2021-04" db="EMBL/GenBank/DDBJ databases">
        <authorList>
            <person name="Wen M.-L."/>
            <person name="Han X.-L."/>
            <person name="Xiong J."/>
        </authorList>
    </citation>
    <scope>NUCLEOTIDE SEQUENCE</scope>
    <source>
        <strain evidence="3">AGR0001</strain>
    </source>
</reference>
<name>A0A8B1NNS8_9ACTN</name>
<keyword evidence="2" id="KW-1133">Transmembrane helix</keyword>
<gene>
    <name evidence="3" type="ORF">SU9_030180</name>
</gene>